<sequence length="86" mass="9560">MGFMAFFAIALLFADRYLRIEPALKYKHPSFEAFQMPVLYGNRARACGVGLESCPDGTKCGNGLCINTDAKPLEEKRPLPVLPLRI</sequence>
<protein>
    <submittedName>
        <fullName evidence="1">Uncharacterized protein</fullName>
    </submittedName>
</protein>
<proteinExistence type="predicted"/>
<evidence type="ECO:0000313" key="1">
    <source>
        <dbReference type="EMBL" id="QHU13011.1"/>
    </source>
</evidence>
<accession>A0A6C0K779</accession>
<dbReference type="AlphaFoldDB" id="A0A6C0K779"/>
<name>A0A6C0K779_9ZZZZ</name>
<reference evidence="1" key="1">
    <citation type="journal article" date="2020" name="Nature">
        <title>Giant virus diversity and host interactions through global metagenomics.</title>
        <authorList>
            <person name="Schulz F."/>
            <person name="Roux S."/>
            <person name="Paez-Espino D."/>
            <person name="Jungbluth S."/>
            <person name="Walsh D.A."/>
            <person name="Denef V.J."/>
            <person name="McMahon K.D."/>
            <person name="Konstantinidis K.T."/>
            <person name="Eloe-Fadrosh E.A."/>
            <person name="Kyrpides N.C."/>
            <person name="Woyke T."/>
        </authorList>
    </citation>
    <scope>NUCLEOTIDE SEQUENCE</scope>
    <source>
        <strain evidence="1">GVMAG-S-1101172-89</strain>
    </source>
</reference>
<organism evidence="1">
    <name type="scientific">viral metagenome</name>
    <dbReference type="NCBI Taxonomy" id="1070528"/>
    <lineage>
        <taxon>unclassified sequences</taxon>
        <taxon>metagenomes</taxon>
        <taxon>organismal metagenomes</taxon>
    </lineage>
</organism>
<dbReference type="EMBL" id="MN740812">
    <property type="protein sequence ID" value="QHU13011.1"/>
    <property type="molecule type" value="Genomic_DNA"/>
</dbReference>